<feature type="compositionally biased region" description="Low complexity" evidence="1">
    <location>
        <begin position="48"/>
        <end position="81"/>
    </location>
</feature>
<feature type="transmembrane region" description="Helical" evidence="2">
    <location>
        <begin position="20"/>
        <end position="41"/>
    </location>
</feature>
<dbReference type="AlphaFoldDB" id="A0A679JDD9"/>
<name>A0A679JDD9_VARPD</name>
<keyword evidence="2" id="KW-1133">Transmembrane helix</keyword>
<evidence type="ECO:0000313" key="3">
    <source>
        <dbReference type="EMBL" id="CAA2109406.1"/>
    </source>
</evidence>
<accession>A0A679JDD9</accession>
<organism evidence="3">
    <name type="scientific">Variovorax paradoxus</name>
    <dbReference type="NCBI Taxonomy" id="34073"/>
    <lineage>
        <taxon>Bacteria</taxon>
        <taxon>Pseudomonadati</taxon>
        <taxon>Pseudomonadota</taxon>
        <taxon>Betaproteobacteria</taxon>
        <taxon>Burkholderiales</taxon>
        <taxon>Comamonadaceae</taxon>
        <taxon>Variovorax</taxon>
    </lineage>
</organism>
<proteinExistence type="predicted"/>
<evidence type="ECO:0000256" key="1">
    <source>
        <dbReference type="SAM" id="MobiDB-lite"/>
    </source>
</evidence>
<dbReference type="EMBL" id="LR743508">
    <property type="protein sequence ID" value="CAA2109406.1"/>
    <property type="molecule type" value="Genomic_DNA"/>
</dbReference>
<reference evidence="3" key="1">
    <citation type="submission" date="2019-12" db="EMBL/GenBank/DDBJ databases">
        <authorList>
            <person name="Cremers G."/>
        </authorList>
    </citation>
    <scope>NUCLEOTIDE SEQUENCE</scope>
    <source>
        <strain evidence="3">Vvax</strain>
    </source>
</reference>
<keyword evidence="2" id="KW-0812">Transmembrane</keyword>
<keyword evidence="2" id="KW-0472">Membrane</keyword>
<dbReference type="RefSeq" id="WP_339093363.1">
    <property type="nucleotide sequence ID" value="NZ_LR743508.1"/>
</dbReference>
<protein>
    <submittedName>
        <fullName evidence="3">Uncharacterized protein</fullName>
    </submittedName>
</protein>
<feature type="region of interest" description="Disordered" evidence="1">
    <location>
        <begin position="46"/>
        <end position="81"/>
    </location>
</feature>
<evidence type="ECO:0000256" key="2">
    <source>
        <dbReference type="SAM" id="Phobius"/>
    </source>
</evidence>
<gene>
    <name evidence="3" type="ORF">VVAX_05677</name>
</gene>
<sequence>MNPTSARHQARSDERDNRRVFAFATIVAVLVVIGALMYFYAADKRGEAPQQPAAPSAQVGQQPQSSTPPAAEAAPGAQPAK</sequence>